<accession>A0A6J5WHD3</accession>
<name>A0A6J5WHD3_PRUAR</name>
<proteinExistence type="predicted"/>
<dbReference type="EMBL" id="CAEKKB010000002">
    <property type="protein sequence ID" value="CAB4299485.1"/>
    <property type="molecule type" value="Genomic_DNA"/>
</dbReference>
<keyword evidence="2" id="KW-1185">Reference proteome</keyword>
<dbReference type="AlphaFoldDB" id="A0A6J5WHD3"/>
<evidence type="ECO:0000313" key="2">
    <source>
        <dbReference type="Proteomes" id="UP000507245"/>
    </source>
</evidence>
<evidence type="ECO:0000313" key="1">
    <source>
        <dbReference type="EMBL" id="CAB4299485.1"/>
    </source>
</evidence>
<protein>
    <submittedName>
        <fullName evidence="1">Uncharacterized protein</fullName>
    </submittedName>
</protein>
<reference evidence="2" key="1">
    <citation type="journal article" date="2020" name="Genome Biol.">
        <title>Gamete binning: chromosome-level and haplotype-resolved genome assembly enabled by high-throughput single-cell sequencing of gamete genomes.</title>
        <authorList>
            <person name="Campoy J.A."/>
            <person name="Sun H."/>
            <person name="Goel M."/>
            <person name="Jiao W.-B."/>
            <person name="Folz-Donahue K."/>
            <person name="Wang N."/>
            <person name="Rubio M."/>
            <person name="Liu C."/>
            <person name="Kukat C."/>
            <person name="Ruiz D."/>
            <person name="Huettel B."/>
            <person name="Schneeberger K."/>
        </authorList>
    </citation>
    <scope>NUCLEOTIDE SEQUENCE [LARGE SCALE GENOMIC DNA]</scope>
    <source>
        <strain evidence="2">cv. Rojo Pasion</strain>
    </source>
</reference>
<organism evidence="1 2">
    <name type="scientific">Prunus armeniaca</name>
    <name type="common">Apricot</name>
    <name type="synonym">Armeniaca vulgaris</name>
    <dbReference type="NCBI Taxonomy" id="36596"/>
    <lineage>
        <taxon>Eukaryota</taxon>
        <taxon>Viridiplantae</taxon>
        <taxon>Streptophyta</taxon>
        <taxon>Embryophyta</taxon>
        <taxon>Tracheophyta</taxon>
        <taxon>Spermatophyta</taxon>
        <taxon>Magnoliopsida</taxon>
        <taxon>eudicotyledons</taxon>
        <taxon>Gunneridae</taxon>
        <taxon>Pentapetalae</taxon>
        <taxon>rosids</taxon>
        <taxon>fabids</taxon>
        <taxon>Rosales</taxon>
        <taxon>Rosaceae</taxon>
        <taxon>Amygdaloideae</taxon>
        <taxon>Amygdaleae</taxon>
        <taxon>Prunus</taxon>
    </lineage>
</organism>
<sequence>MSKARREEDEDTECFYESLGELWLMGRTGVWGRGRWEKKLGGRVRWGLEGGGHGGKEIRKRGPGAGC</sequence>
<gene>
    <name evidence="1" type="ORF">ORAREDHAP_LOCUS13832</name>
</gene>
<dbReference type="Proteomes" id="UP000507245">
    <property type="component" value="Unassembled WGS sequence"/>
</dbReference>